<sequence length="427" mass="46716">MPANVRYVLADFDDLKPTYGSWIEAQSLKDSENVMGNVGFVLTNCALRESDTVVTALSVDVLKAVLESIAEMFPDAFEEMKQDMGGFMEFLDESNEFSGSDQHFERLYELVVDAGDDAVEEWVDPRLDPATAYAIAELIKGPPIPPIPWYRAPHVTVKKTIKVSSMGELETHRAIEWLPLCMRARAFLQWLGKGRAITSGGGLRRKDFTEAAATLGEDALGVTRDATSGSWIPGAPGTWKARQMWEAPSHDAYWTMLLEAGVIERATVRVTTHKYEKQAVPTELGKRFLAREPKATVEAVRGMAHVGYRLLAGIAPVSSGYPIRGSEPFAKVLVAAATDTPMATHLVAAVTQDPGFIQDEVSGMIYPRVGEQLYLWGGHGLLDLGDTVTIPEVLLPSLAAALAEEHGLELEEPGRAEQTMMDVEGTR</sequence>
<dbReference type="Proteomes" id="UP000323856">
    <property type="component" value="Unassembled WGS sequence"/>
</dbReference>
<dbReference type="EMBL" id="VOBL01000018">
    <property type="protein sequence ID" value="KAA0974455.1"/>
    <property type="molecule type" value="Genomic_DNA"/>
</dbReference>
<dbReference type="OrthoDB" id="4928323at2"/>
<gene>
    <name evidence="1" type="ORF">FQ154_15510</name>
</gene>
<protein>
    <submittedName>
        <fullName evidence="1">Uncharacterized protein</fullName>
    </submittedName>
</protein>
<evidence type="ECO:0000313" key="1">
    <source>
        <dbReference type="EMBL" id="KAA0974455.1"/>
    </source>
</evidence>
<evidence type="ECO:0000313" key="2">
    <source>
        <dbReference type="Proteomes" id="UP000323856"/>
    </source>
</evidence>
<name>A0A5B0E8D0_9MICC</name>
<dbReference type="RefSeq" id="WP_149620420.1">
    <property type="nucleotide sequence ID" value="NZ_JBITUG010000016.1"/>
</dbReference>
<accession>A0A5B0E8D0</accession>
<organism evidence="1 2">
    <name type="scientific">Paeniglutamicibacter gangotriensis</name>
    <dbReference type="NCBI Taxonomy" id="254787"/>
    <lineage>
        <taxon>Bacteria</taxon>
        <taxon>Bacillati</taxon>
        <taxon>Actinomycetota</taxon>
        <taxon>Actinomycetes</taxon>
        <taxon>Micrococcales</taxon>
        <taxon>Micrococcaceae</taxon>
        <taxon>Paeniglutamicibacter</taxon>
    </lineage>
</organism>
<proteinExistence type="predicted"/>
<comment type="caution">
    <text evidence="1">The sequence shown here is derived from an EMBL/GenBank/DDBJ whole genome shotgun (WGS) entry which is preliminary data.</text>
</comment>
<dbReference type="AlphaFoldDB" id="A0A5B0E8D0"/>
<reference evidence="1 2" key="1">
    <citation type="submission" date="2019-07" db="EMBL/GenBank/DDBJ databases">
        <title>Analysis of the biochemical properties, biological activity and biotechnological potential of siderophores and biosurfactants produced by Antarctic psychrotolerant bacteria.</title>
        <authorList>
            <person name="Styczynski M."/>
            <person name="Krucon T."/>
            <person name="Decewicz P."/>
            <person name="Dziewit L."/>
        </authorList>
    </citation>
    <scope>NUCLEOTIDE SEQUENCE [LARGE SCALE GENOMIC DNA]</scope>
    <source>
        <strain evidence="1 2">ANT_H27</strain>
    </source>
</reference>